<dbReference type="CDD" id="cd03216">
    <property type="entry name" value="ABC_Carb_Monos_I"/>
    <property type="match status" value="1"/>
</dbReference>
<dbReference type="Proteomes" id="UP001461341">
    <property type="component" value="Chromosome"/>
</dbReference>
<dbReference type="PANTHER" id="PTHR43790">
    <property type="entry name" value="CARBOHYDRATE TRANSPORT ATP-BINDING PROTEIN MG119-RELATED"/>
    <property type="match status" value="1"/>
</dbReference>
<dbReference type="InterPro" id="IPR017871">
    <property type="entry name" value="ABC_transporter-like_CS"/>
</dbReference>
<feature type="domain" description="ABC transporter" evidence="9">
    <location>
        <begin position="258"/>
        <end position="500"/>
    </location>
</feature>
<dbReference type="InterPro" id="IPR050107">
    <property type="entry name" value="ABC_carbohydrate_import_ATPase"/>
</dbReference>
<keyword evidence="7" id="KW-1278">Translocase</keyword>
<evidence type="ECO:0000256" key="2">
    <source>
        <dbReference type="ARBA" id="ARBA00022475"/>
    </source>
</evidence>
<dbReference type="SUPFAM" id="SSF52540">
    <property type="entry name" value="P-loop containing nucleoside triphosphate hydrolases"/>
    <property type="match status" value="2"/>
</dbReference>
<dbReference type="Pfam" id="PF00005">
    <property type="entry name" value="ABC_tran"/>
    <property type="match status" value="2"/>
</dbReference>
<dbReference type="InterPro" id="IPR003593">
    <property type="entry name" value="AAA+_ATPase"/>
</dbReference>
<accession>A0ABZ2YDS1</accession>
<feature type="domain" description="ABC transporter" evidence="9">
    <location>
        <begin position="11"/>
        <end position="248"/>
    </location>
</feature>
<evidence type="ECO:0000256" key="3">
    <source>
        <dbReference type="ARBA" id="ARBA00022597"/>
    </source>
</evidence>
<evidence type="ECO:0000259" key="9">
    <source>
        <dbReference type="PROSITE" id="PS50893"/>
    </source>
</evidence>
<gene>
    <name evidence="10" type="ORF">QBE54_00840</name>
</gene>
<organism evidence="10 11">
    <name type="scientific">Thermatribacter velox</name>
    <dbReference type="NCBI Taxonomy" id="3039681"/>
    <lineage>
        <taxon>Bacteria</taxon>
        <taxon>Pseudomonadati</taxon>
        <taxon>Atribacterota</taxon>
        <taxon>Atribacteria</taxon>
        <taxon>Atribacterales</taxon>
        <taxon>Thermatribacteraceae</taxon>
        <taxon>Thermatribacter</taxon>
    </lineage>
</organism>
<evidence type="ECO:0000256" key="8">
    <source>
        <dbReference type="ARBA" id="ARBA00023136"/>
    </source>
</evidence>
<dbReference type="EMBL" id="CP121689">
    <property type="protein sequence ID" value="WZL76311.1"/>
    <property type="molecule type" value="Genomic_DNA"/>
</dbReference>
<evidence type="ECO:0000313" key="11">
    <source>
        <dbReference type="Proteomes" id="UP001461341"/>
    </source>
</evidence>
<keyword evidence="1" id="KW-0813">Transport</keyword>
<keyword evidence="6 10" id="KW-0067">ATP-binding</keyword>
<keyword evidence="4" id="KW-0677">Repeat</keyword>
<dbReference type="PANTHER" id="PTHR43790:SF1">
    <property type="entry name" value="XYLOSE IMPORT ATP-BINDING PROTEIN XYLG"/>
    <property type="match status" value="1"/>
</dbReference>
<dbReference type="SMART" id="SM00382">
    <property type="entry name" value="AAA"/>
    <property type="match status" value="2"/>
</dbReference>
<dbReference type="Gene3D" id="3.40.50.300">
    <property type="entry name" value="P-loop containing nucleotide triphosphate hydrolases"/>
    <property type="match status" value="2"/>
</dbReference>
<evidence type="ECO:0000256" key="5">
    <source>
        <dbReference type="ARBA" id="ARBA00022741"/>
    </source>
</evidence>
<keyword evidence="5" id="KW-0547">Nucleotide-binding</keyword>
<keyword evidence="8" id="KW-0472">Membrane</keyword>
<dbReference type="PROSITE" id="PS00211">
    <property type="entry name" value="ABC_TRANSPORTER_1"/>
    <property type="match status" value="1"/>
</dbReference>
<dbReference type="PROSITE" id="PS50893">
    <property type="entry name" value="ABC_TRANSPORTER_2"/>
    <property type="match status" value="2"/>
</dbReference>
<keyword evidence="3" id="KW-0762">Sugar transport</keyword>
<dbReference type="InterPro" id="IPR003439">
    <property type="entry name" value="ABC_transporter-like_ATP-bd"/>
</dbReference>
<keyword evidence="2" id="KW-1003">Cell membrane</keyword>
<evidence type="ECO:0000256" key="1">
    <source>
        <dbReference type="ARBA" id="ARBA00022448"/>
    </source>
</evidence>
<evidence type="ECO:0000313" key="10">
    <source>
        <dbReference type="EMBL" id="WZL76311.1"/>
    </source>
</evidence>
<evidence type="ECO:0000256" key="7">
    <source>
        <dbReference type="ARBA" id="ARBA00022967"/>
    </source>
</evidence>
<sequence length="502" mass="55970">MKFVSAASLVLSLSRVSKRYGGVVALRDVDFSVLRGEVHGLVGENGSGKSTLVKITTGVVQPEPGAEIVVEGRRVPRLTPYLAFHLGIHVVYQDLSLFPNLSVAENIFAHEYIERNQKFVSWSDIERRAKEVFERIGINIDPRAILGRLPFADQQLVAICRAIASEAKLIILDEPTASLTFREVQRLFGFIRELRAQGIAFVFISHRLDEVLEISDRVTILRDGVKVGTFPKEELNKAHLSFLMTGKEIAAQSLIAPLRSEEEILRIENLTRRGEYNDVNFSLHRGEILGLIGPRGSGRTELALTLFGLNPPDSGKIFLEGREVTFRSNRDAIRQGIGYVPENRLLQGLILDQPVADNIVVTILDKLVERLGFLHPLKKLSVANRAVRDFGIKAPAVDAPVRALSGGNQQKVVLARWILTAPRILILDTPTHGVDVAAKESIYEVILTLARDKSIGIILISDEEHEVLQICHRILVMREGRIIREYKPGEVTEEELRKEIVG</sequence>
<evidence type="ECO:0000256" key="6">
    <source>
        <dbReference type="ARBA" id="ARBA00022840"/>
    </source>
</evidence>
<reference evidence="10 11" key="1">
    <citation type="submission" date="2023-03" db="EMBL/GenBank/DDBJ databases">
        <title>Novel Species.</title>
        <authorList>
            <person name="Ma S."/>
        </authorList>
    </citation>
    <scope>NUCLEOTIDE SEQUENCE [LARGE SCALE GENOMIC DNA]</scope>
    <source>
        <strain evidence="10 11">B11</strain>
    </source>
</reference>
<dbReference type="RefSeq" id="WP_369018469.1">
    <property type="nucleotide sequence ID" value="NZ_CP121689.1"/>
</dbReference>
<name>A0ABZ2YDS1_9BACT</name>
<keyword evidence="11" id="KW-1185">Reference proteome</keyword>
<proteinExistence type="predicted"/>
<evidence type="ECO:0000256" key="4">
    <source>
        <dbReference type="ARBA" id="ARBA00022737"/>
    </source>
</evidence>
<dbReference type="GO" id="GO:0005524">
    <property type="term" value="F:ATP binding"/>
    <property type="evidence" value="ECO:0007669"/>
    <property type="project" value="UniProtKB-KW"/>
</dbReference>
<protein>
    <submittedName>
        <fullName evidence="10">Sugar ABC transporter ATP-binding protein</fullName>
    </submittedName>
</protein>
<dbReference type="InterPro" id="IPR027417">
    <property type="entry name" value="P-loop_NTPase"/>
</dbReference>
<dbReference type="CDD" id="cd03215">
    <property type="entry name" value="ABC_Carb_Monos_II"/>
    <property type="match status" value="1"/>
</dbReference>